<dbReference type="RefSeq" id="WP_072300096.1">
    <property type="nucleotide sequence ID" value="NZ_FPIP01000004.1"/>
</dbReference>
<reference evidence="1 2" key="1">
    <citation type="submission" date="2016-11" db="EMBL/GenBank/DDBJ databases">
        <authorList>
            <person name="Jaros S."/>
            <person name="Januszkiewicz K."/>
            <person name="Wedrychowicz H."/>
        </authorList>
    </citation>
    <scope>NUCLEOTIDE SEQUENCE [LARGE SCALE GENOMIC DNA]</scope>
    <source>
        <strain evidence="1 2">YL228</strain>
    </source>
</reference>
<name>A0A1K1NBV9_RUMFL</name>
<dbReference type="Proteomes" id="UP000183461">
    <property type="component" value="Unassembled WGS sequence"/>
</dbReference>
<protein>
    <submittedName>
        <fullName evidence="1">Uncharacterized protein</fullName>
    </submittedName>
</protein>
<organism evidence="1 2">
    <name type="scientific">Ruminococcus flavefaciens</name>
    <dbReference type="NCBI Taxonomy" id="1265"/>
    <lineage>
        <taxon>Bacteria</taxon>
        <taxon>Bacillati</taxon>
        <taxon>Bacillota</taxon>
        <taxon>Clostridia</taxon>
        <taxon>Eubacteriales</taxon>
        <taxon>Oscillospiraceae</taxon>
        <taxon>Ruminococcus</taxon>
    </lineage>
</organism>
<evidence type="ECO:0000313" key="2">
    <source>
        <dbReference type="Proteomes" id="UP000183461"/>
    </source>
</evidence>
<evidence type="ECO:0000313" key="1">
    <source>
        <dbReference type="EMBL" id="SFW32796.1"/>
    </source>
</evidence>
<sequence length="344" mass="38082">MKNMKIKSVLKKHWLIIGLVTLLLSSVGLIVWARYVDANNSMKRTIVSLAETDEKRFTSNLLTRTESPSPKTYPVSNSALEGDYYKMQVIVRNYTPTDTLHFYDSDIAYTFTAELVNVGGTAITNSAKAALVRYGTTGTEFTLTGGKYVVTANNQILNKEPNGTPHDITYTFYFHKDLLDATDNVFVKISATPTNDSIRADVGSLQGIIGISRQATEIVKTWSGTFSDEGAALNDQNSHDVEASAYDGFNYIIQGNGARKVSLTWNNTILELNPFSIDELKSYSDSIDSTAWSQTTSGNYTTIVFKVDSEECPRYDVQFYMKGTEIRTWSAVTGAVTFNPSVTI</sequence>
<dbReference type="EMBL" id="FPIP01000004">
    <property type="protein sequence ID" value="SFW32796.1"/>
    <property type="molecule type" value="Genomic_DNA"/>
</dbReference>
<dbReference type="AlphaFoldDB" id="A0A1K1NBV9"/>
<proteinExistence type="predicted"/>
<accession>A0A1K1NBV9</accession>
<gene>
    <name evidence="1" type="ORF">SAMN02910280_1806</name>
</gene>